<dbReference type="InterPro" id="IPR052389">
    <property type="entry name" value="Sec_Metab_Biosynth-Assoc"/>
</dbReference>
<dbReference type="PANTHER" id="PTHR38110:SF1">
    <property type="entry name" value="THIOESTERASE DOMAIN-CONTAINING PROTEIN"/>
    <property type="match status" value="1"/>
</dbReference>
<dbReference type="EMBL" id="CP032134">
    <property type="protein sequence ID" value="AXY55547.1"/>
    <property type="molecule type" value="Genomic_DNA"/>
</dbReference>
<accession>A0A3B7LUX1</accession>
<dbReference type="Proteomes" id="UP000263753">
    <property type="component" value="Chromosome"/>
</dbReference>
<dbReference type="InterPro" id="IPR029069">
    <property type="entry name" value="HotDog_dom_sf"/>
</dbReference>
<evidence type="ECO:0000259" key="2">
    <source>
        <dbReference type="Pfam" id="PF20789"/>
    </source>
</evidence>
<dbReference type="SUPFAM" id="SSF54637">
    <property type="entry name" value="Thioesterase/thiol ester dehydrase-isomerase"/>
    <property type="match status" value="2"/>
</dbReference>
<feature type="domain" description="Acyl-CoA thioesterase-like C-terminal" evidence="2">
    <location>
        <begin position="132"/>
        <end position="262"/>
    </location>
</feature>
<dbReference type="InterPro" id="IPR049449">
    <property type="entry name" value="TesB_ACOT8-like_N"/>
</dbReference>
<sequence>MSLSQVFKALEQNEWIDIPKGWLQGRTIYGGLVASMMMHKAVVTIADPGKRLLSTSVTFVGPVQESQARVTAEILRQGKSVTTIEVRLWQDDAVQSILIASFGAQRESAIQVHQERAAPDYAAPETLSMLPRHAAMPQCYEQFDVGWAEGRFPCTGSEKPDFGGWFRFNPEKHENRVFTEADLLALMDIWPPGVLPMFKTLSPASSLTWHVTCVHPVQHQLLDWFKYKVFTDFASDGYATEYAHLWDAENRLIAISRQTVTVFA</sequence>
<dbReference type="RefSeq" id="WP_087512607.1">
    <property type="nucleotide sequence ID" value="NZ_CP032134.1"/>
</dbReference>
<gene>
    <name evidence="3" type="ORF">CDG60_02400</name>
</gene>
<feature type="domain" description="Acyl-CoA thioesterase-like N-terminal HotDog" evidence="1">
    <location>
        <begin position="19"/>
        <end position="102"/>
    </location>
</feature>
<dbReference type="Pfam" id="PF20789">
    <property type="entry name" value="4HBT_3C"/>
    <property type="match status" value="1"/>
</dbReference>
<reference evidence="4" key="1">
    <citation type="submission" date="2018-09" db="EMBL/GenBank/DDBJ databases">
        <title>The complete genome of Acinetobacter sp. strain WCHAc010005.</title>
        <authorList>
            <person name="Hu Y."/>
            <person name="Long H."/>
            <person name="Feng Y."/>
            <person name="Zong Z."/>
        </authorList>
    </citation>
    <scope>NUCLEOTIDE SEQUENCE [LARGE SCALE GENOMIC DNA]</scope>
    <source>
        <strain evidence="4">WCHAc010005</strain>
    </source>
</reference>
<dbReference type="Gene3D" id="2.40.160.210">
    <property type="entry name" value="Acyl-CoA thioesterase, double hotdog domain"/>
    <property type="match status" value="1"/>
</dbReference>
<dbReference type="InterPro" id="IPR042171">
    <property type="entry name" value="Acyl-CoA_hotdog"/>
</dbReference>
<evidence type="ECO:0000259" key="1">
    <source>
        <dbReference type="Pfam" id="PF13622"/>
    </source>
</evidence>
<protein>
    <submittedName>
        <fullName evidence="3">Thioesterase family protein</fullName>
    </submittedName>
</protein>
<dbReference type="InterPro" id="IPR049450">
    <property type="entry name" value="ACOT8-like_C"/>
</dbReference>
<dbReference type="AlphaFoldDB" id="A0A3B7LUX1"/>
<name>A0A3B7LUX1_9GAMM</name>
<dbReference type="PANTHER" id="PTHR38110">
    <property type="entry name" value="CHROMOSOME 23, WHOLE GENOME SHOTGUN SEQUENCE"/>
    <property type="match status" value="1"/>
</dbReference>
<dbReference type="Pfam" id="PF13622">
    <property type="entry name" value="4HBT_3"/>
    <property type="match status" value="1"/>
</dbReference>
<organism evidence="3 4">
    <name type="scientific">Acinetobacter chinensis</name>
    <dbReference type="NCBI Taxonomy" id="2004650"/>
    <lineage>
        <taxon>Bacteria</taxon>
        <taxon>Pseudomonadati</taxon>
        <taxon>Pseudomonadota</taxon>
        <taxon>Gammaproteobacteria</taxon>
        <taxon>Moraxellales</taxon>
        <taxon>Moraxellaceae</taxon>
        <taxon>Acinetobacter</taxon>
    </lineage>
</organism>
<dbReference type="KEGG" id="achi:CDG60_02400"/>
<evidence type="ECO:0000313" key="4">
    <source>
        <dbReference type="Proteomes" id="UP000263753"/>
    </source>
</evidence>
<evidence type="ECO:0000313" key="3">
    <source>
        <dbReference type="EMBL" id="AXY55547.1"/>
    </source>
</evidence>
<proteinExistence type="predicted"/>